<dbReference type="InterPro" id="IPR028939">
    <property type="entry name" value="P5C_Rdtase_cat_N"/>
</dbReference>
<gene>
    <name evidence="4" type="ORF">S01H1_84651</name>
</gene>
<dbReference type="GO" id="GO:0055129">
    <property type="term" value="P:L-proline biosynthetic process"/>
    <property type="evidence" value="ECO:0007669"/>
    <property type="project" value="TreeGrafter"/>
</dbReference>
<evidence type="ECO:0000256" key="2">
    <source>
        <dbReference type="ARBA" id="ARBA00023002"/>
    </source>
</evidence>
<organism evidence="4">
    <name type="scientific">marine sediment metagenome</name>
    <dbReference type="NCBI Taxonomy" id="412755"/>
    <lineage>
        <taxon>unclassified sequences</taxon>
        <taxon>metagenomes</taxon>
        <taxon>ecological metagenomes</taxon>
    </lineage>
</organism>
<evidence type="ECO:0000313" key="4">
    <source>
        <dbReference type="EMBL" id="GAG43422.1"/>
    </source>
</evidence>
<dbReference type="PANTHER" id="PTHR11645:SF0">
    <property type="entry name" value="PYRROLINE-5-CARBOXYLATE REDUCTASE 3"/>
    <property type="match status" value="1"/>
</dbReference>
<dbReference type="Pfam" id="PF03807">
    <property type="entry name" value="F420_oxidored"/>
    <property type="match status" value="1"/>
</dbReference>
<feature type="non-terminal residue" evidence="4">
    <location>
        <position position="1"/>
    </location>
</feature>
<proteinExistence type="inferred from homology"/>
<evidence type="ECO:0000256" key="1">
    <source>
        <dbReference type="ARBA" id="ARBA00005525"/>
    </source>
</evidence>
<dbReference type="InterPro" id="IPR036291">
    <property type="entry name" value="NAD(P)-bd_dom_sf"/>
</dbReference>
<comment type="similarity">
    <text evidence="1">Belongs to the pyrroline-5-carboxylate reductase family.</text>
</comment>
<comment type="caution">
    <text evidence="4">The sequence shown here is derived from an EMBL/GenBank/DDBJ whole genome shotgun (WGS) entry which is preliminary data.</text>
</comment>
<evidence type="ECO:0000259" key="3">
    <source>
        <dbReference type="Pfam" id="PF03807"/>
    </source>
</evidence>
<dbReference type="AlphaFoldDB" id="X0Y800"/>
<keyword evidence="2" id="KW-0560">Oxidoreductase</keyword>
<feature type="domain" description="Pyrroline-5-carboxylate reductase catalytic N-terminal" evidence="3">
    <location>
        <begin position="2"/>
        <end position="68"/>
    </location>
</feature>
<accession>X0Y800</accession>
<feature type="non-terminal residue" evidence="4">
    <location>
        <position position="124"/>
    </location>
</feature>
<protein>
    <recommendedName>
        <fullName evidence="3">Pyrroline-5-carboxylate reductase catalytic N-terminal domain-containing protein</fullName>
    </recommendedName>
</protein>
<dbReference type="PANTHER" id="PTHR11645">
    <property type="entry name" value="PYRROLINE-5-CARBOXYLATE REDUCTASE"/>
    <property type="match status" value="1"/>
</dbReference>
<name>X0Y800_9ZZZZ</name>
<dbReference type="GO" id="GO:0004735">
    <property type="term" value="F:pyrroline-5-carboxylate reductase activity"/>
    <property type="evidence" value="ECO:0007669"/>
    <property type="project" value="TreeGrafter"/>
</dbReference>
<dbReference type="Gene3D" id="3.40.50.720">
    <property type="entry name" value="NAD(P)-binding Rossmann-like Domain"/>
    <property type="match status" value="1"/>
</dbReference>
<dbReference type="SUPFAM" id="SSF51735">
    <property type="entry name" value="NAD(P)-binding Rossmann-fold domains"/>
    <property type="match status" value="1"/>
</dbReference>
<sequence>IIASDPLEARRELFSERFNITVTADNRRVVENSYIVVLAVKPQQFNEVVAGFADLIRETHLVVSIMAGVSTASIEAKFPDIPARVVRAMPNLPVHIGAGMAGVCKGMHAQEVDLLRAQRIFDTG</sequence>
<reference evidence="4" key="1">
    <citation type="journal article" date="2014" name="Front. Microbiol.">
        <title>High frequency of phylogenetically diverse reductive dehalogenase-homologous genes in deep subseafloor sedimentary metagenomes.</title>
        <authorList>
            <person name="Kawai M."/>
            <person name="Futagami T."/>
            <person name="Toyoda A."/>
            <person name="Takaki Y."/>
            <person name="Nishi S."/>
            <person name="Hori S."/>
            <person name="Arai W."/>
            <person name="Tsubouchi T."/>
            <person name="Morono Y."/>
            <person name="Uchiyama I."/>
            <person name="Ito T."/>
            <person name="Fujiyama A."/>
            <person name="Inagaki F."/>
            <person name="Takami H."/>
        </authorList>
    </citation>
    <scope>NUCLEOTIDE SEQUENCE</scope>
    <source>
        <strain evidence="4">Expedition CK06-06</strain>
    </source>
</reference>
<dbReference type="EMBL" id="BARS01057855">
    <property type="protein sequence ID" value="GAG43422.1"/>
    <property type="molecule type" value="Genomic_DNA"/>
</dbReference>